<evidence type="ECO:0000256" key="1">
    <source>
        <dbReference type="ARBA" id="ARBA00022741"/>
    </source>
</evidence>
<dbReference type="Gene3D" id="1.10.8.430">
    <property type="entry name" value="Helical domain of apoptotic protease-activating factors"/>
    <property type="match status" value="1"/>
</dbReference>
<keyword evidence="2" id="KW-0611">Plant defense</keyword>
<dbReference type="GO" id="GO:0006952">
    <property type="term" value="P:defense response"/>
    <property type="evidence" value="ECO:0007669"/>
    <property type="project" value="UniProtKB-KW"/>
</dbReference>
<reference evidence="3 4" key="1">
    <citation type="journal article" date="2018" name="Front. Plant Sci.">
        <title>Red Clover (Trifolium pratense) and Zigzag Clover (T. medium) - A Picture of Genomic Similarities and Differences.</title>
        <authorList>
            <person name="Dluhosova J."/>
            <person name="Istvanek J."/>
            <person name="Nedelnik J."/>
            <person name="Repkova J."/>
        </authorList>
    </citation>
    <scope>NUCLEOTIDE SEQUENCE [LARGE SCALE GENOMIC DNA]</scope>
    <source>
        <strain evidence="4">cv. 10/8</strain>
        <tissue evidence="3">Leaf</tissue>
    </source>
</reference>
<evidence type="ECO:0000313" key="3">
    <source>
        <dbReference type="EMBL" id="MCI45440.1"/>
    </source>
</evidence>
<keyword evidence="1" id="KW-0547">Nucleotide-binding</keyword>
<dbReference type="AlphaFoldDB" id="A0A392SBW3"/>
<dbReference type="EMBL" id="LXQA010344188">
    <property type="protein sequence ID" value="MCI45440.1"/>
    <property type="molecule type" value="Genomic_DNA"/>
</dbReference>
<proteinExistence type="predicted"/>
<dbReference type="InterPro" id="IPR050905">
    <property type="entry name" value="Plant_NBS-LRR"/>
</dbReference>
<evidence type="ECO:0000313" key="4">
    <source>
        <dbReference type="Proteomes" id="UP000265520"/>
    </source>
</evidence>
<sequence>MDIPKDFTFKLGLMTENETWSLFQFMAGDVVKDNNLKGVAIQVAQKCAGLPLMVVTVARAMKDKWDVKSWKDTLRRLQ</sequence>
<organism evidence="3 4">
    <name type="scientific">Trifolium medium</name>
    <dbReference type="NCBI Taxonomy" id="97028"/>
    <lineage>
        <taxon>Eukaryota</taxon>
        <taxon>Viridiplantae</taxon>
        <taxon>Streptophyta</taxon>
        <taxon>Embryophyta</taxon>
        <taxon>Tracheophyta</taxon>
        <taxon>Spermatophyta</taxon>
        <taxon>Magnoliopsida</taxon>
        <taxon>eudicotyledons</taxon>
        <taxon>Gunneridae</taxon>
        <taxon>Pentapetalae</taxon>
        <taxon>rosids</taxon>
        <taxon>fabids</taxon>
        <taxon>Fabales</taxon>
        <taxon>Fabaceae</taxon>
        <taxon>Papilionoideae</taxon>
        <taxon>50 kb inversion clade</taxon>
        <taxon>NPAAA clade</taxon>
        <taxon>Hologalegina</taxon>
        <taxon>IRL clade</taxon>
        <taxon>Trifolieae</taxon>
        <taxon>Trifolium</taxon>
    </lineage>
</organism>
<feature type="non-terminal residue" evidence="3">
    <location>
        <position position="78"/>
    </location>
</feature>
<dbReference type="GO" id="GO:0043531">
    <property type="term" value="F:ADP binding"/>
    <property type="evidence" value="ECO:0007669"/>
    <property type="project" value="InterPro"/>
</dbReference>
<dbReference type="PANTHER" id="PTHR33463">
    <property type="entry name" value="NB-ARC DOMAIN-CONTAINING PROTEIN-RELATED"/>
    <property type="match status" value="1"/>
</dbReference>
<keyword evidence="4" id="KW-1185">Reference proteome</keyword>
<comment type="caution">
    <text evidence="3">The sequence shown here is derived from an EMBL/GenBank/DDBJ whole genome shotgun (WGS) entry which is preliminary data.</text>
</comment>
<dbReference type="GO" id="GO:0005524">
    <property type="term" value="F:ATP binding"/>
    <property type="evidence" value="ECO:0007669"/>
    <property type="project" value="UniProtKB-KW"/>
</dbReference>
<dbReference type="InterPro" id="IPR027417">
    <property type="entry name" value="P-loop_NTPase"/>
</dbReference>
<dbReference type="PANTHER" id="PTHR33463:SF198">
    <property type="entry name" value="RPP4C3"/>
    <property type="match status" value="1"/>
</dbReference>
<dbReference type="Proteomes" id="UP000265520">
    <property type="component" value="Unassembled WGS sequence"/>
</dbReference>
<evidence type="ECO:0000256" key="2">
    <source>
        <dbReference type="ARBA" id="ARBA00022821"/>
    </source>
</evidence>
<accession>A0A392SBW3</accession>
<dbReference type="InterPro" id="IPR042197">
    <property type="entry name" value="Apaf_helical"/>
</dbReference>
<protein>
    <submittedName>
        <fullName evidence="3">Disease resistance protein</fullName>
    </submittedName>
</protein>
<name>A0A392SBW3_9FABA</name>
<dbReference type="SUPFAM" id="SSF52540">
    <property type="entry name" value="P-loop containing nucleoside triphosphate hydrolases"/>
    <property type="match status" value="1"/>
</dbReference>